<dbReference type="Gene3D" id="3.30.1490.20">
    <property type="entry name" value="ATP-grasp fold, A domain"/>
    <property type="match status" value="1"/>
</dbReference>
<dbReference type="GO" id="GO:0043758">
    <property type="term" value="F:acetate-CoA ligase (ADP-forming) activity"/>
    <property type="evidence" value="ECO:0007669"/>
    <property type="project" value="InterPro"/>
</dbReference>
<dbReference type="CDD" id="cd04301">
    <property type="entry name" value="NAT_SF"/>
    <property type="match status" value="1"/>
</dbReference>
<dbReference type="InterPro" id="IPR051538">
    <property type="entry name" value="Acyl-CoA_Synth/Transferase"/>
</dbReference>
<evidence type="ECO:0000313" key="6">
    <source>
        <dbReference type="EMBL" id="MTD95766.1"/>
    </source>
</evidence>
<keyword evidence="2" id="KW-0436">Ligase</keyword>
<gene>
    <name evidence="6" type="ORF">GIW81_15615</name>
</gene>
<dbReference type="PANTHER" id="PTHR43334">
    <property type="entry name" value="ACETATE--COA LIGASE [ADP-FORMING]"/>
    <property type="match status" value="1"/>
</dbReference>
<dbReference type="Pfam" id="PF13380">
    <property type="entry name" value="CoA_binding_2"/>
    <property type="match status" value="1"/>
</dbReference>
<dbReference type="SUPFAM" id="SSF56059">
    <property type="entry name" value="Glutathione synthetase ATP-binding domain-like"/>
    <property type="match status" value="1"/>
</dbReference>
<organism evidence="6 7">
    <name type="scientific">Hyphomicrobium album</name>
    <dbReference type="NCBI Taxonomy" id="2665159"/>
    <lineage>
        <taxon>Bacteria</taxon>
        <taxon>Pseudomonadati</taxon>
        <taxon>Pseudomonadota</taxon>
        <taxon>Alphaproteobacteria</taxon>
        <taxon>Hyphomicrobiales</taxon>
        <taxon>Hyphomicrobiaceae</taxon>
        <taxon>Hyphomicrobium</taxon>
    </lineage>
</organism>
<dbReference type="Gene3D" id="3.30.470.20">
    <property type="entry name" value="ATP-grasp fold, B domain"/>
    <property type="match status" value="1"/>
</dbReference>
<dbReference type="InterPro" id="IPR000182">
    <property type="entry name" value="GNAT_dom"/>
</dbReference>
<protein>
    <submittedName>
        <fullName evidence="6">GNAT family N-acetyltransferase</fullName>
    </submittedName>
</protein>
<dbReference type="PROSITE" id="PS51186">
    <property type="entry name" value="GNAT"/>
    <property type="match status" value="1"/>
</dbReference>
<keyword evidence="3" id="KW-0547">Nucleotide-binding</keyword>
<reference evidence="6 7" key="1">
    <citation type="submission" date="2019-11" db="EMBL/GenBank/DDBJ databases">
        <title>Identification of a novel strain.</title>
        <authorList>
            <person name="Xu Q."/>
            <person name="Wang G."/>
        </authorList>
    </citation>
    <scope>NUCLEOTIDE SEQUENCE [LARGE SCALE GENOMIC DNA]</scope>
    <source>
        <strain evidence="7">xq</strain>
    </source>
</reference>
<dbReference type="PANTHER" id="PTHR43334:SF1">
    <property type="entry name" value="3-HYDROXYPROPIONATE--COA LIGASE [ADP-FORMING]"/>
    <property type="match status" value="1"/>
</dbReference>
<keyword evidence="6" id="KW-0808">Transferase</keyword>
<dbReference type="SUPFAM" id="SSF55729">
    <property type="entry name" value="Acyl-CoA N-acyltransferases (Nat)"/>
    <property type="match status" value="1"/>
</dbReference>
<dbReference type="SUPFAM" id="SSF51735">
    <property type="entry name" value="NAD(P)-binding Rossmann-fold domains"/>
    <property type="match status" value="1"/>
</dbReference>
<dbReference type="Pfam" id="PF19045">
    <property type="entry name" value="Ligase_CoA_2"/>
    <property type="match status" value="1"/>
</dbReference>
<dbReference type="InterPro" id="IPR016181">
    <property type="entry name" value="Acyl_CoA_acyltransferase"/>
</dbReference>
<dbReference type="Proteomes" id="UP000440694">
    <property type="component" value="Unassembled WGS sequence"/>
</dbReference>
<dbReference type="Gene3D" id="3.40.50.261">
    <property type="entry name" value="Succinyl-CoA synthetase domains"/>
    <property type="match status" value="2"/>
</dbReference>
<keyword evidence="4" id="KW-0067">ATP-binding</keyword>
<feature type="domain" description="N-acetyltransferase" evidence="5">
    <location>
        <begin position="737"/>
        <end position="888"/>
    </location>
</feature>
<dbReference type="Pfam" id="PF13549">
    <property type="entry name" value="ATP-grasp_5"/>
    <property type="match status" value="1"/>
</dbReference>
<dbReference type="SUPFAM" id="SSF52210">
    <property type="entry name" value="Succinyl-CoA synthetase domains"/>
    <property type="match status" value="2"/>
</dbReference>
<comment type="caution">
    <text evidence="6">The sequence shown here is derived from an EMBL/GenBank/DDBJ whole genome shotgun (WGS) entry which is preliminary data.</text>
</comment>
<keyword evidence="1" id="KW-0816">Tricarboxylic acid cycle</keyword>
<dbReference type="InterPro" id="IPR032875">
    <property type="entry name" value="Succ_CoA_lig_flav_dom"/>
</dbReference>
<dbReference type="GO" id="GO:0016747">
    <property type="term" value="F:acyltransferase activity, transferring groups other than amino-acyl groups"/>
    <property type="evidence" value="ECO:0007669"/>
    <property type="project" value="InterPro"/>
</dbReference>
<dbReference type="InterPro" id="IPR013815">
    <property type="entry name" value="ATP_grasp_subdomain_1"/>
</dbReference>
<keyword evidence="7" id="KW-1185">Reference proteome</keyword>
<proteinExistence type="predicted"/>
<evidence type="ECO:0000256" key="4">
    <source>
        <dbReference type="ARBA" id="ARBA00022840"/>
    </source>
</evidence>
<dbReference type="SMART" id="SM00881">
    <property type="entry name" value="CoA_binding"/>
    <property type="match status" value="1"/>
</dbReference>
<sequence>MTIRNLEKLLAPRSVALVGASDRLGSVGAIVARNLLRGGFAGPIYFVNPRHRSIDGARCYATLSDLPEAPDLVVLATPPQTVPGLIAEAGARGTRAAVIITAGFDRQLRQEVLDAARPHCLRIQGPNCVGLLVPHIGLDASFAHRMPIPGDLAFISQSGALVTAIIDWTAHRGIGLSHVISLGDMADADFGDFLDYLAGDRRSRAILIYMEQMTAAPKFVSAARRTARAKPVIILKAGRNATAAKAAMSHTGALAGSDSAYNAAFRRAGVLRVRELRQLFDAAEILSAPPVLAGDRLTILTNGGGAGVLATDALADLNGTLTELDASTLAKLKQALPATWSGTNPVDIIGDAGARRYEDAMRALMMDKSTDAILVMNCPTALASSEEAAAVVVREAAADKDRRPRKVVLTSWLGDGAAAASRRLFVDARIPTFETPEAAVEGFMQLVRYRRAQDELMQVPPSAGGAMRFDASAAREILRSALAAGRKTLSEVEAKALLATYGIPVVPTYTATDPTAVEEKAREILRDHKACVVKVLSDQITHKSDVGGVRLALTSPADARVAAEEILANVSKLRPEAVVRGFTVQAMIELHNSFELIIGASDDATVGPLMMFGSGGTSVEVTADTAHALPPLDLKLAQQMMEETRIYKLLRGYRDRPSAAIEEIARSLVRLSYLVAEHEEIREIDINPLLANELGVLALDARVSVADPKLVPRTPLAVRPYPVEWERGDSVEGIGSFLLRPIRPDDEPMYEAFFSRITSADLQMRFFTAAPDRSFRFFARMTQIDYAREMAFVAATPTELLGVARLVADPDYSNAEFAVIVRSDLKGKGLGYKLMQHLIGYARAEGLDVLQGDVLAANTSMLQLCRELGFSADSAAPADVVRVKLPLG</sequence>
<dbReference type="RefSeq" id="WP_324615065.1">
    <property type="nucleotide sequence ID" value="NZ_WMBQ01000002.1"/>
</dbReference>
<name>A0A6I3KQ98_9HYPH</name>
<evidence type="ECO:0000256" key="3">
    <source>
        <dbReference type="ARBA" id="ARBA00022741"/>
    </source>
</evidence>
<dbReference type="Pfam" id="PF00583">
    <property type="entry name" value="Acetyltransf_1"/>
    <property type="match status" value="1"/>
</dbReference>
<evidence type="ECO:0000256" key="2">
    <source>
        <dbReference type="ARBA" id="ARBA00022598"/>
    </source>
</evidence>
<evidence type="ECO:0000259" key="5">
    <source>
        <dbReference type="PROSITE" id="PS51186"/>
    </source>
</evidence>
<evidence type="ECO:0000256" key="1">
    <source>
        <dbReference type="ARBA" id="ARBA00022532"/>
    </source>
</evidence>
<evidence type="ECO:0000313" key="7">
    <source>
        <dbReference type="Proteomes" id="UP000440694"/>
    </source>
</evidence>
<dbReference type="InterPro" id="IPR003781">
    <property type="entry name" value="CoA-bd"/>
</dbReference>
<dbReference type="Pfam" id="PF13607">
    <property type="entry name" value="Succ_CoA_lig"/>
    <property type="match status" value="1"/>
</dbReference>
<dbReference type="InterPro" id="IPR036291">
    <property type="entry name" value="NAD(P)-bd_dom_sf"/>
</dbReference>
<dbReference type="InterPro" id="IPR043938">
    <property type="entry name" value="Ligase_CoA_dom"/>
</dbReference>
<dbReference type="GO" id="GO:0005524">
    <property type="term" value="F:ATP binding"/>
    <property type="evidence" value="ECO:0007669"/>
    <property type="project" value="UniProtKB-KW"/>
</dbReference>
<accession>A0A6I3KQ98</accession>
<dbReference type="InterPro" id="IPR016102">
    <property type="entry name" value="Succinyl-CoA_synth-like"/>
</dbReference>
<dbReference type="EMBL" id="WMBQ01000002">
    <property type="protein sequence ID" value="MTD95766.1"/>
    <property type="molecule type" value="Genomic_DNA"/>
</dbReference>
<dbReference type="Gene3D" id="3.40.50.720">
    <property type="entry name" value="NAD(P)-binding Rossmann-like Domain"/>
    <property type="match status" value="1"/>
</dbReference>
<dbReference type="Gene3D" id="3.40.630.30">
    <property type="match status" value="1"/>
</dbReference>
<dbReference type="GO" id="GO:0006099">
    <property type="term" value="P:tricarboxylic acid cycle"/>
    <property type="evidence" value="ECO:0007669"/>
    <property type="project" value="UniProtKB-KW"/>
</dbReference>
<dbReference type="AlphaFoldDB" id="A0A6I3KQ98"/>